<dbReference type="HOGENOM" id="CLU_009583_14_2_3"/>
<reference evidence="4 5" key="1">
    <citation type="submission" date="2008-07" db="EMBL/GenBank/DDBJ databases">
        <authorList>
            <person name="Tandeau de Marsac N."/>
            <person name="Ferriera S."/>
            <person name="Johnson J."/>
            <person name="Kravitz S."/>
            <person name="Beeson K."/>
            <person name="Sutton G."/>
            <person name="Rogers Y.-H."/>
            <person name="Friedman R."/>
            <person name="Frazier M."/>
            <person name="Venter J.C."/>
        </authorList>
    </citation>
    <scope>NUCLEOTIDE SEQUENCE [LARGE SCALE GENOMIC DNA]</scope>
    <source>
        <strain evidence="4 5">PCC 7420</strain>
    </source>
</reference>
<evidence type="ECO:0000256" key="1">
    <source>
        <dbReference type="ARBA" id="ARBA00022676"/>
    </source>
</evidence>
<dbReference type="SUPFAM" id="SSF53756">
    <property type="entry name" value="UDP-Glycosyltransferase/glycogen phosphorylase"/>
    <property type="match status" value="1"/>
</dbReference>
<dbReference type="PANTHER" id="PTHR12526">
    <property type="entry name" value="GLYCOSYLTRANSFERASE"/>
    <property type="match status" value="1"/>
</dbReference>
<dbReference type="RefSeq" id="WP_006105739.1">
    <property type="nucleotide sequence ID" value="NZ_DS989873.1"/>
</dbReference>
<dbReference type="PANTHER" id="PTHR12526:SF510">
    <property type="entry name" value="D-INOSITOL 3-PHOSPHATE GLYCOSYLTRANSFERASE"/>
    <property type="match status" value="1"/>
</dbReference>
<evidence type="ECO:0000313" key="4">
    <source>
        <dbReference type="EMBL" id="EDX71387.1"/>
    </source>
</evidence>
<dbReference type="NCBIfam" id="NF041876">
    <property type="entry name" value="EPS_EpsE"/>
    <property type="match status" value="1"/>
</dbReference>
<keyword evidence="5" id="KW-1185">Reference proteome</keyword>
<accession>B4W349</accession>
<dbReference type="eggNOG" id="COG0438">
    <property type="taxonomic scope" value="Bacteria"/>
</dbReference>
<dbReference type="InterPro" id="IPR001296">
    <property type="entry name" value="Glyco_trans_1"/>
</dbReference>
<name>B4W349_9CYAN</name>
<gene>
    <name evidence="4" type="ORF">MC7420_1601</name>
</gene>
<evidence type="ECO:0000259" key="3">
    <source>
        <dbReference type="Pfam" id="PF00534"/>
    </source>
</evidence>
<protein>
    <submittedName>
        <fullName evidence="4">Glycosyl transferase, group 1 family protein</fullName>
    </submittedName>
</protein>
<sequence length="418" mass="46235">MNRTIGYLLPEFPGQTHIFWWREMNALTSMGIDIDIVSTRRPLSKLMSHTWVQEAQQCTTYLFPPRPNLLGILIELLRCGIPGWFRCLQAILTAKNVSLFQRLRLCALALVGAEVSNLARRRNWQHLHVHSCADAANIAMFAALISKLSYSLTLHGPLKDYGPNQDQKWQHATFGMVITQQLYEEVQNSLAGYLPKTIKVAPMGVDLDVFTRTSSYSPWRGNSVCRIFSCGRLNFCKGYVDLIAAVDILRKQGINAELKIAGEDEQGGNGYRKELETLIQTLGLTDSVSLLGAVSEDTVKACLEEAHIFALASLREPLGVAIMEAMAMELPIVVTGSGGVKELVDAEVNGLLVEPQAPTQLADAICQLLHNPELSIRLGQAARGKITQQFQAKRSAKVLYDAITELYPTTIETLNGKL</sequence>
<feature type="domain" description="Glycosyl transferase family 1" evidence="3">
    <location>
        <begin position="227"/>
        <end position="383"/>
    </location>
</feature>
<dbReference type="Gene3D" id="3.40.50.2000">
    <property type="entry name" value="Glycogen Phosphorylase B"/>
    <property type="match status" value="2"/>
</dbReference>
<keyword evidence="2 4" id="KW-0808">Transferase</keyword>
<dbReference type="Pfam" id="PF00534">
    <property type="entry name" value="Glycos_transf_1"/>
    <property type="match status" value="1"/>
</dbReference>
<dbReference type="EMBL" id="DS989873">
    <property type="protein sequence ID" value="EDX71387.1"/>
    <property type="molecule type" value="Genomic_DNA"/>
</dbReference>
<dbReference type="GO" id="GO:0016757">
    <property type="term" value="F:glycosyltransferase activity"/>
    <property type="evidence" value="ECO:0007669"/>
    <property type="project" value="UniProtKB-KW"/>
</dbReference>
<dbReference type="Proteomes" id="UP000003835">
    <property type="component" value="Unassembled WGS sequence"/>
</dbReference>
<dbReference type="STRING" id="118168.MC7420_1601"/>
<organism evidence="4 5">
    <name type="scientific">Coleofasciculus chthonoplastes PCC 7420</name>
    <dbReference type="NCBI Taxonomy" id="118168"/>
    <lineage>
        <taxon>Bacteria</taxon>
        <taxon>Bacillati</taxon>
        <taxon>Cyanobacteriota</taxon>
        <taxon>Cyanophyceae</taxon>
        <taxon>Coleofasciculales</taxon>
        <taxon>Coleofasciculaceae</taxon>
        <taxon>Coleofasciculus</taxon>
    </lineage>
</organism>
<proteinExistence type="predicted"/>
<evidence type="ECO:0000313" key="5">
    <source>
        <dbReference type="Proteomes" id="UP000003835"/>
    </source>
</evidence>
<dbReference type="OrthoDB" id="9813211at2"/>
<dbReference type="CDD" id="cd03801">
    <property type="entry name" value="GT4_PimA-like"/>
    <property type="match status" value="1"/>
</dbReference>
<keyword evidence="1" id="KW-0328">Glycosyltransferase</keyword>
<dbReference type="AlphaFoldDB" id="B4W349"/>
<evidence type="ECO:0000256" key="2">
    <source>
        <dbReference type="ARBA" id="ARBA00022679"/>
    </source>
</evidence>